<name>A0AAE3VTY8_9ACTN</name>
<protein>
    <submittedName>
        <fullName evidence="1">Uncharacterized protein YukE</fullName>
    </submittedName>
</protein>
<gene>
    <name evidence="1" type="ORF">J2S42_000296</name>
</gene>
<sequence length="108" mass="11444">MGDGIYVPTDKLTSTAQVFEALSTSAGQVHAALQDAHPDPVLWGLLGQLLKPMYESKAVEADRHIGKIAEALSSQGKAIQATADNHRDLDEATAAAFQRFLDKLAGGN</sequence>
<evidence type="ECO:0000313" key="2">
    <source>
        <dbReference type="Proteomes" id="UP001240236"/>
    </source>
</evidence>
<dbReference type="AlphaFoldDB" id="A0AAE3VTY8"/>
<dbReference type="Proteomes" id="UP001240236">
    <property type="component" value="Unassembled WGS sequence"/>
</dbReference>
<dbReference type="RefSeq" id="WP_307234401.1">
    <property type="nucleotide sequence ID" value="NZ_JAUSUZ010000001.1"/>
</dbReference>
<evidence type="ECO:0000313" key="1">
    <source>
        <dbReference type="EMBL" id="MDQ0363627.1"/>
    </source>
</evidence>
<reference evidence="1 2" key="1">
    <citation type="submission" date="2023-07" db="EMBL/GenBank/DDBJ databases">
        <title>Sequencing the genomes of 1000 actinobacteria strains.</title>
        <authorList>
            <person name="Klenk H.-P."/>
        </authorList>
    </citation>
    <scope>NUCLEOTIDE SEQUENCE [LARGE SCALE GENOMIC DNA]</scope>
    <source>
        <strain evidence="1 2">DSM 44709</strain>
    </source>
</reference>
<dbReference type="EMBL" id="JAUSUZ010000001">
    <property type="protein sequence ID" value="MDQ0363627.1"/>
    <property type="molecule type" value="Genomic_DNA"/>
</dbReference>
<accession>A0AAE3VTY8</accession>
<organism evidence="1 2">
    <name type="scientific">Catenuloplanes indicus</name>
    <dbReference type="NCBI Taxonomy" id="137267"/>
    <lineage>
        <taxon>Bacteria</taxon>
        <taxon>Bacillati</taxon>
        <taxon>Actinomycetota</taxon>
        <taxon>Actinomycetes</taxon>
        <taxon>Micromonosporales</taxon>
        <taxon>Micromonosporaceae</taxon>
        <taxon>Catenuloplanes</taxon>
    </lineage>
</organism>
<proteinExistence type="predicted"/>
<keyword evidence="2" id="KW-1185">Reference proteome</keyword>
<comment type="caution">
    <text evidence="1">The sequence shown here is derived from an EMBL/GenBank/DDBJ whole genome shotgun (WGS) entry which is preliminary data.</text>
</comment>